<comment type="caution">
    <text evidence="9">The sequence shown here is derived from an EMBL/GenBank/DDBJ whole genome shotgun (WGS) entry which is preliminary data.</text>
</comment>
<evidence type="ECO:0000256" key="6">
    <source>
        <dbReference type="ARBA" id="ARBA00022989"/>
    </source>
</evidence>
<evidence type="ECO:0000256" key="4">
    <source>
        <dbReference type="ARBA" id="ARBA00022692"/>
    </source>
</evidence>
<dbReference type="OrthoDB" id="9787346at2"/>
<feature type="transmembrane region" description="Helical" evidence="8">
    <location>
        <begin position="12"/>
        <end position="32"/>
    </location>
</feature>
<keyword evidence="4 8" id="KW-0812">Transmembrane</keyword>
<keyword evidence="7 8" id="KW-0472">Membrane</keyword>
<evidence type="ECO:0000256" key="7">
    <source>
        <dbReference type="ARBA" id="ARBA00023136"/>
    </source>
</evidence>
<keyword evidence="5" id="KW-0862">Zinc</keyword>
<protein>
    <submittedName>
        <fullName evidence="9">Zinc transporter, ZIP family</fullName>
    </submittedName>
</protein>
<accession>A0A1M4ULM7</accession>
<dbReference type="Proteomes" id="UP000184334">
    <property type="component" value="Unassembled WGS sequence"/>
</dbReference>
<dbReference type="EMBL" id="FQUI01000007">
    <property type="protein sequence ID" value="SHE57651.1"/>
    <property type="molecule type" value="Genomic_DNA"/>
</dbReference>
<evidence type="ECO:0000313" key="9">
    <source>
        <dbReference type="EMBL" id="SHE57651.1"/>
    </source>
</evidence>
<keyword evidence="10" id="KW-1185">Reference proteome</keyword>
<dbReference type="PANTHER" id="PTHR11040:SF211">
    <property type="entry name" value="ZINC TRANSPORTER ZIP11"/>
    <property type="match status" value="1"/>
</dbReference>
<keyword evidence="6 8" id="KW-1133">Transmembrane helix</keyword>
<organism evidence="9 10">
    <name type="scientific">Marinitoga hydrogenitolerans (strain DSM 16785 / JCM 12826 / AT1271)</name>
    <dbReference type="NCBI Taxonomy" id="1122195"/>
    <lineage>
        <taxon>Bacteria</taxon>
        <taxon>Thermotogati</taxon>
        <taxon>Thermotogota</taxon>
        <taxon>Thermotogae</taxon>
        <taxon>Petrotogales</taxon>
        <taxon>Petrotogaceae</taxon>
        <taxon>Marinitoga</taxon>
    </lineage>
</organism>
<comment type="similarity">
    <text evidence="2">Belongs to the ZIP transporter (TC 2.A.5) family.</text>
</comment>
<dbReference type="Pfam" id="PF02535">
    <property type="entry name" value="Zip"/>
    <property type="match status" value="1"/>
</dbReference>
<feature type="transmembrane region" description="Helical" evidence="8">
    <location>
        <begin position="205"/>
        <end position="221"/>
    </location>
</feature>
<dbReference type="AlphaFoldDB" id="A0A1M4ULM7"/>
<keyword evidence="3" id="KW-1003">Cell membrane</keyword>
<sequence>MELTGSQVFMYGALASLIAGSATSLGALPIFFMKKTMTEKQLDMALGFAAGVMLAATMFSLIVPAIDLGGITITAIGIIVGAVILELMDTFAPHEHFLKGHEGPNMALVKKVWLFVIAITLHNFPEGMAVGVSFGGGTTDMIKNGIVVATAIGIQNIPEGTATAVSFLKAGYTKKQAFWYSAFSGWVEPIGGVVGAGFIVLMRPALPFFLALAAGAMLYVISDEIIPETHSHGYERAATFSLIFGFLLMMTLDNALG</sequence>
<name>A0A1M4ULM7_MARH1</name>
<feature type="transmembrane region" description="Helical" evidence="8">
    <location>
        <begin position="177"/>
        <end position="199"/>
    </location>
</feature>
<feature type="transmembrane region" description="Helical" evidence="8">
    <location>
        <begin position="44"/>
        <end position="62"/>
    </location>
</feature>
<reference evidence="9" key="1">
    <citation type="submission" date="2016-11" db="EMBL/GenBank/DDBJ databases">
        <authorList>
            <person name="Varghese N."/>
            <person name="Submissions S."/>
        </authorList>
    </citation>
    <scope>NUCLEOTIDE SEQUENCE [LARGE SCALE GENOMIC DNA]</scope>
    <source>
        <strain evidence="9">DSM 16785</strain>
    </source>
</reference>
<dbReference type="GO" id="GO:0005385">
    <property type="term" value="F:zinc ion transmembrane transporter activity"/>
    <property type="evidence" value="ECO:0007669"/>
    <property type="project" value="TreeGrafter"/>
</dbReference>
<evidence type="ECO:0000256" key="5">
    <source>
        <dbReference type="ARBA" id="ARBA00022833"/>
    </source>
</evidence>
<comment type="subcellular location">
    <subcellularLocation>
        <location evidence="1">Cell membrane</location>
        <topology evidence="1">Multi-pass membrane protein</topology>
    </subcellularLocation>
</comment>
<dbReference type="RefSeq" id="WP_072863524.1">
    <property type="nucleotide sequence ID" value="NZ_FQUI01000007.1"/>
</dbReference>
<evidence type="ECO:0000256" key="8">
    <source>
        <dbReference type="SAM" id="Phobius"/>
    </source>
</evidence>
<dbReference type="GO" id="GO:0005886">
    <property type="term" value="C:plasma membrane"/>
    <property type="evidence" value="ECO:0007669"/>
    <property type="project" value="UniProtKB-SubCell"/>
</dbReference>
<evidence type="ECO:0000313" key="10">
    <source>
        <dbReference type="Proteomes" id="UP000184334"/>
    </source>
</evidence>
<evidence type="ECO:0000256" key="1">
    <source>
        <dbReference type="ARBA" id="ARBA00004651"/>
    </source>
</evidence>
<proteinExistence type="inferred from homology"/>
<evidence type="ECO:0000256" key="3">
    <source>
        <dbReference type="ARBA" id="ARBA00022475"/>
    </source>
</evidence>
<dbReference type="InterPro" id="IPR003689">
    <property type="entry name" value="ZIP"/>
</dbReference>
<dbReference type="STRING" id="1122195.SAMN02745164_00725"/>
<dbReference type="PANTHER" id="PTHR11040">
    <property type="entry name" value="ZINC/IRON TRANSPORTER"/>
    <property type="match status" value="1"/>
</dbReference>
<evidence type="ECO:0000256" key="2">
    <source>
        <dbReference type="ARBA" id="ARBA00006939"/>
    </source>
</evidence>
<feature type="transmembrane region" description="Helical" evidence="8">
    <location>
        <begin position="68"/>
        <end position="88"/>
    </location>
</feature>
<gene>
    <name evidence="9" type="ORF">SAMN02745164_00725</name>
</gene>
<feature type="transmembrane region" description="Helical" evidence="8">
    <location>
        <begin position="233"/>
        <end position="252"/>
    </location>
</feature>